<feature type="region of interest" description="Disordered" evidence="1">
    <location>
        <begin position="20"/>
        <end position="138"/>
    </location>
</feature>
<dbReference type="Gene3D" id="2.40.128.260">
    <property type="entry name" value="Type IV secretion system, VirB10/TraB/TrbI"/>
    <property type="match status" value="1"/>
</dbReference>
<name>A0A2Z5FS31_9BACT</name>
<evidence type="ECO:0000256" key="1">
    <source>
        <dbReference type="SAM" id="MobiDB-lite"/>
    </source>
</evidence>
<feature type="signal peptide" evidence="2">
    <location>
        <begin position="1"/>
        <end position="23"/>
    </location>
</feature>
<protein>
    <submittedName>
        <fullName evidence="3">Basic proline-rich protein</fullName>
    </submittedName>
</protein>
<dbReference type="Proteomes" id="UP000253606">
    <property type="component" value="Chromosome"/>
</dbReference>
<sequence>MSKKRVAVVLIAGVAAFSSNLQGQSIPKPSPYSGVSQPPPDETITTGDANSTPKLIAAQPAAAAAAPSTAATAAPSAATTAAPSPSPTVAAQPLPSSNVPPKPASDWNPDYGMIGDPPNAPSPDIRSHRSSANQDADIVTRAPERPGELSEGTTIRMALDEELATGESKPGSDFSGRVEADVLSAGRVVIPQGSEVLGKVVHVTEGRRFGSPATIRLRPDVVVLPDGSRYVLRAQVIDTNSKARVDSEGALRPSSRLKTNVIKEGAGIGAGAAAGALMGGPTGAIVGTLIGAGVMTTNILVQHPAPVKVARNSTLTLSLTQPMSITPVQNN</sequence>
<feature type="compositionally biased region" description="Low complexity" evidence="1">
    <location>
        <begin position="57"/>
        <end position="93"/>
    </location>
</feature>
<dbReference type="KEGG" id="abas:ACPOL_0164"/>
<dbReference type="InterPro" id="IPR042217">
    <property type="entry name" value="T4SS_VirB10/TrbI"/>
</dbReference>
<reference evidence="3 4" key="1">
    <citation type="journal article" date="2018" name="Front. Microbiol.">
        <title>Hydrolytic Capabilities as a Key to Environmental Success: Chitinolytic and Cellulolytic Acidobacteria From Acidic Sub-arctic Soils and Boreal Peatlands.</title>
        <authorList>
            <person name="Belova S.E."/>
            <person name="Ravin N.V."/>
            <person name="Pankratov T.A."/>
            <person name="Rakitin A.L."/>
            <person name="Ivanova A.A."/>
            <person name="Beletsky A.V."/>
            <person name="Mardanov A.V."/>
            <person name="Sinninghe Damste J.S."/>
            <person name="Dedysh S.N."/>
        </authorList>
    </citation>
    <scope>NUCLEOTIDE SEQUENCE [LARGE SCALE GENOMIC DNA]</scope>
    <source>
        <strain evidence="3 4">SBC82</strain>
    </source>
</reference>
<evidence type="ECO:0000313" key="3">
    <source>
        <dbReference type="EMBL" id="AXC09549.1"/>
    </source>
</evidence>
<evidence type="ECO:0000256" key="2">
    <source>
        <dbReference type="SAM" id="SignalP"/>
    </source>
</evidence>
<dbReference type="OrthoDB" id="121374at2"/>
<proteinExistence type="predicted"/>
<keyword evidence="2" id="KW-0732">Signal</keyword>
<organism evidence="3 4">
    <name type="scientific">Acidisarcina polymorpha</name>
    <dbReference type="NCBI Taxonomy" id="2211140"/>
    <lineage>
        <taxon>Bacteria</taxon>
        <taxon>Pseudomonadati</taxon>
        <taxon>Acidobacteriota</taxon>
        <taxon>Terriglobia</taxon>
        <taxon>Terriglobales</taxon>
        <taxon>Acidobacteriaceae</taxon>
        <taxon>Acidisarcina</taxon>
    </lineage>
</organism>
<feature type="chain" id="PRO_5016362630" evidence="2">
    <location>
        <begin position="24"/>
        <end position="331"/>
    </location>
</feature>
<keyword evidence="4" id="KW-1185">Reference proteome</keyword>
<feature type="compositionally biased region" description="Polar residues" evidence="1">
    <location>
        <begin position="43"/>
        <end position="53"/>
    </location>
</feature>
<evidence type="ECO:0000313" key="4">
    <source>
        <dbReference type="Proteomes" id="UP000253606"/>
    </source>
</evidence>
<dbReference type="RefSeq" id="WP_114205371.1">
    <property type="nucleotide sequence ID" value="NZ_CP030840.1"/>
</dbReference>
<gene>
    <name evidence="3" type="ORF">ACPOL_0164</name>
</gene>
<dbReference type="EMBL" id="CP030840">
    <property type="protein sequence ID" value="AXC09549.1"/>
    <property type="molecule type" value="Genomic_DNA"/>
</dbReference>
<dbReference type="AlphaFoldDB" id="A0A2Z5FS31"/>
<accession>A0A2Z5FS31</accession>